<dbReference type="PROSITE" id="PS00638">
    <property type="entry name" value="PII_GLNB_CTER"/>
    <property type="match status" value="1"/>
</dbReference>
<dbReference type="Proteomes" id="UP000001876">
    <property type="component" value="Unassembled WGS sequence"/>
</dbReference>
<dbReference type="GO" id="GO:0030234">
    <property type="term" value="F:enzyme regulator activity"/>
    <property type="evidence" value="ECO:0007669"/>
    <property type="project" value="InterPro"/>
</dbReference>
<dbReference type="SUPFAM" id="SSF54913">
    <property type="entry name" value="GlnB-like"/>
    <property type="match status" value="1"/>
</dbReference>
<comment type="similarity">
    <text evidence="1">Belongs to the P(II) protein family.</text>
</comment>
<dbReference type="InterPro" id="IPR002187">
    <property type="entry name" value="N-reg_PII"/>
</dbReference>
<dbReference type="SMART" id="SM00938">
    <property type="entry name" value="P-II"/>
    <property type="match status" value="1"/>
</dbReference>
<name>C1N580_MICPC</name>
<dbReference type="eggNOG" id="ENOG502RUKA">
    <property type="taxonomic scope" value="Eukaryota"/>
</dbReference>
<dbReference type="Gene3D" id="3.30.70.120">
    <property type="match status" value="1"/>
</dbReference>
<dbReference type="OrthoDB" id="2016645at2759"/>
<dbReference type="SMR" id="C1N580"/>
<dbReference type="PANTHER" id="PTHR30115">
    <property type="entry name" value="NITROGEN REGULATORY PROTEIN P-II"/>
    <property type="match status" value="1"/>
</dbReference>
<dbReference type="PANTHER" id="PTHR30115:SF11">
    <property type="entry name" value="NITROGEN REGULATORY PROTEIN P-II HOMOLOG"/>
    <property type="match status" value="1"/>
</dbReference>
<dbReference type="GO" id="GO:0005524">
    <property type="term" value="F:ATP binding"/>
    <property type="evidence" value="ECO:0007669"/>
    <property type="project" value="TreeGrafter"/>
</dbReference>
<dbReference type="InterPro" id="IPR015867">
    <property type="entry name" value="N-reg_PII/ATP_PRibTrfase_C"/>
</dbReference>
<evidence type="ECO:0000313" key="2">
    <source>
        <dbReference type="EMBL" id="EEH52861.1"/>
    </source>
</evidence>
<protein>
    <submittedName>
        <fullName evidence="2">Nitrogen regulatory protein PII, potentially chloroplast</fullName>
    </submittedName>
</protein>
<dbReference type="InterPro" id="IPR017918">
    <property type="entry name" value="N-reg_PII_CS"/>
</dbReference>
<dbReference type="GO" id="GO:0006808">
    <property type="term" value="P:regulation of nitrogen utilization"/>
    <property type="evidence" value="ECO:0007669"/>
    <property type="project" value="InterPro"/>
</dbReference>
<organism evidence="3">
    <name type="scientific">Micromonas pusilla (strain CCMP1545)</name>
    <name type="common">Picoplanktonic green alga</name>
    <dbReference type="NCBI Taxonomy" id="564608"/>
    <lineage>
        <taxon>Eukaryota</taxon>
        <taxon>Viridiplantae</taxon>
        <taxon>Chlorophyta</taxon>
        <taxon>Mamiellophyceae</taxon>
        <taxon>Mamiellales</taxon>
        <taxon>Mamiellaceae</taxon>
        <taxon>Micromonas</taxon>
    </lineage>
</organism>
<accession>C1N580</accession>
<dbReference type="OMA" id="MTGGRTD"/>
<evidence type="ECO:0000313" key="3">
    <source>
        <dbReference type="Proteomes" id="UP000001876"/>
    </source>
</evidence>
<dbReference type="KEGG" id="mpp:MICPUCDRAFT_49733"/>
<dbReference type="RefSeq" id="XP_003062922.1">
    <property type="nucleotide sequence ID" value="XM_003062876.1"/>
</dbReference>
<dbReference type="PROSITE" id="PS51343">
    <property type="entry name" value="PII_GLNB_DOM"/>
    <property type="match status" value="1"/>
</dbReference>
<reference evidence="2 3" key="1">
    <citation type="journal article" date="2009" name="Science">
        <title>Green evolution and dynamic adaptations revealed by genomes of the marine picoeukaryotes Micromonas.</title>
        <authorList>
            <person name="Worden A.Z."/>
            <person name="Lee J.H."/>
            <person name="Mock T."/>
            <person name="Rouze P."/>
            <person name="Simmons M.P."/>
            <person name="Aerts A.L."/>
            <person name="Allen A.E."/>
            <person name="Cuvelier M.L."/>
            <person name="Derelle E."/>
            <person name="Everett M.V."/>
            <person name="Foulon E."/>
            <person name="Grimwood J."/>
            <person name="Gundlach H."/>
            <person name="Henrissat B."/>
            <person name="Napoli C."/>
            <person name="McDonald S.M."/>
            <person name="Parker M.S."/>
            <person name="Rombauts S."/>
            <person name="Salamov A."/>
            <person name="Von Dassow P."/>
            <person name="Badger J.H."/>
            <person name="Coutinho P.M."/>
            <person name="Demir E."/>
            <person name="Dubchak I."/>
            <person name="Gentemann C."/>
            <person name="Eikrem W."/>
            <person name="Gready J.E."/>
            <person name="John U."/>
            <person name="Lanier W."/>
            <person name="Lindquist E.A."/>
            <person name="Lucas S."/>
            <person name="Mayer K.F."/>
            <person name="Moreau H."/>
            <person name="Not F."/>
            <person name="Otillar R."/>
            <person name="Panaud O."/>
            <person name="Pangilinan J."/>
            <person name="Paulsen I."/>
            <person name="Piegu B."/>
            <person name="Poliakov A."/>
            <person name="Robbens S."/>
            <person name="Schmutz J."/>
            <person name="Toulza E."/>
            <person name="Wyss T."/>
            <person name="Zelensky A."/>
            <person name="Zhou K."/>
            <person name="Armbrust E.V."/>
            <person name="Bhattacharya D."/>
            <person name="Goodenough U.W."/>
            <person name="Van de Peer Y."/>
            <person name="Grigoriev I.V."/>
        </authorList>
    </citation>
    <scope>NUCLEOTIDE SEQUENCE [LARGE SCALE GENOMIC DNA]</scope>
    <source>
        <strain evidence="2 3">CCMP1545</strain>
    </source>
</reference>
<sequence length="191" mass="19681">MASAALLAAPAASASRRALAVAARRSPRRIALAFAVQGAGASNGARERATLAPVSTDPNVAFYQVKALVRPWRLDGVVHALNEAGILGLTTYAVQGAGAQVGSSERYKGTEFTGGAATDALVEKVCIEVVVETAQAQDVVDTIVNAAQTGEIGDGKIFLLPVHDVVRIRTGEVGENAERMAGGRKDMKASA</sequence>
<dbReference type="GO" id="GO:0005829">
    <property type="term" value="C:cytosol"/>
    <property type="evidence" value="ECO:0007669"/>
    <property type="project" value="TreeGrafter"/>
</dbReference>
<dbReference type="AlphaFoldDB" id="C1N580"/>
<dbReference type="PRINTS" id="PR00340">
    <property type="entry name" value="PIIGLNB"/>
</dbReference>
<dbReference type="Pfam" id="PF00543">
    <property type="entry name" value="P-II"/>
    <property type="match status" value="1"/>
</dbReference>
<dbReference type="GeneID" id="9688564"/>
<dbReference type="InterPro" id="IPR011322">
    <property type="entry name" value="N-reg_PII-like_a/b"/>
</dbReference>
<dbReference type="EMBL" id="GG663747">
    <property type="protein sequence ID" value="EEH52861.1"/>
    <property type="molecule type" value="Genomic_DNA"/>
</dbReference>
<dbReference type="STRING" id="564608.C1N580"/>
<evidence type="ECO:0000256" key="1">
    <source>
        <dbReference type="RuleBase" id="RU003936"/>
    </source>
</evidence>
<keyword evidence="3" id="KW-1185">Reference proteome</keyword>
<gene>
    <name evidence="2" type="primary">GLB1-PII</name>
    <name evidence="2" type="ORF">MICPUCDRAFT_49733</name>
</gene>
<proteinExistence type="inferred from homology"/>